<feature type="domain" description="Copper amine oxidase catalytic" evidence="10">
    <location>
        <begin position="362"/>
        <end position="423"/>
    </location>
</feature>
<dbReference type="SUPFAM" id="SSF54416">
    <property type="entry name" value="Amine oxidase N-terminal region"/>
    <property type="match status" value="2"/>
</dbReference>
<dbReference type="EC" id="1.4.3.-" evidence="7"/>
<evidence type="ECO:0000256" key="9">
    <source>
        <dbReference type="SAM" id="Phobius"/>
    </source>
</evidence>
<comment type="cofactor">
    <cofactor evidence="7">
        <name>Cu cation</name>
        <dbReference type="ChEBI" id="CHEBI:23378"/>
    </cofactor>
    <text evidence="7">Contains 1 topaquinone per subunit.</text>
</comment>
<evidence type="ECO:0000259" key="10">
    <source>
        <dbReference type="Pfam" id="PF01179"/>
    </source>
</evidence>
<keyword evidence="9" id="KW-0812">Transmembrane</keyword>
<dbReference type="Gene3D" id="2.70.98.20">
    <property type="entry name" value="Copper amine oxidase, catalytic domain"/>
    <property type="match status" value="2"/>
</dbReference>
<feature type="region of interest" description="Disordered" evidence="8">
    <location>
        <begin position="327"/>
        <end position="346"/>
    </location>
</feature>
<dbReference type="OrthoDB" id="3341590at2759"/>
<dbReference type="GO" id="GO:0048038">
    <property type="term" value="F:quinone binding"/>
    <property type="evidence" value="ECO:0007669"/>
    <property type="project" value="InterPro"/>
</dbReference>
<dbReference type="GO" id="GO:0008131">
    <property type="term" value="F:primary methylamine oxidase activity"/>
    <property type="evidence" value="ECO:0007669"/>
    <property type="project" value="InterPro"/>
</dbReference>
<dbReference type="SUPFAM" id="SSF49998">
    <property type="entry name" value="Amine oxidase catalytic domain"/>
    <property type="match status" value="2"/>
</dbReference>
<evidence type="ECO:0000256" key="8">
    <source>
        <dbReference type="SAM" id="MobiDB-lite"/>
    </source>
</evidence>
<keyword evidence="6 7" id="KW-0186">Copper</keyword>
<reference evidence="12 13" key="1">
    <citation type="submission" date="2016-10" db="EMBL/GenBank/DDBJ databases">
        <title>Genome sequence of the basidiomycete white-rot fungus Trametes pubescens.</title>
        <authorList>
            <person name="Makela M.R."/>
            <person name="Granchi Z."/>
            <person name="Peng M."/>
            <person name="De Vries R.P."/>
            <person name="Grigoriev I."/>
            <person name="Riley R."/>
            <person name="Hilden K."/>
        </authorList>
    </citation>
    <scope>NUCLEOTIDE SEQUENCE [LARGE SCALE GENOMIC DNA]</scope>
    <source>
        <strain evidence="12 13">FBCC735</strain>
    </source>
</reference>
<accession>A0A1M2W1M8</accession>
<keyword evidence="9" id="KW-1133">Transmembrane helix</keyword>
<dbReference type="Pfam" id="PF01179">
    <property type="entry name" value="Cu_amine_oxid"/>
    <property type="match status" value="2"/>
</dbReference>
<comment type="caution">
    <text evidence="12">The sequence shown here is derived from an EMBL/GenBank/DDBJ whole genome shotgun (WGS) entry which is preliminary data.</text>
</comment>
<keyword evidence="13" id="KW-1185">Reference proteome</keyword>
<evidence type="ECO:0000256" key="3">
    <source>
        <dbReference type="ARBA" id="ARBA00022723"/>
    </source>
</evidence>
<comment type="similarity">
    <text evidence="2 7">Belongs to the copper/topaquinone oxidase family.</text>
</comment>
<dbReference type="PRINTS" id="PR00766">
    <property type="entry name" value="CUDAOXIDASE"/>
</dbReference>
<dbReference type="InterPro" id="IPR016182">
    <property type="entry name" value="Cu_amine_oxidase_N-reg"/>
</dbReference>
<protein>
    <recommendedName>
        <fullName evidence="7">Amine oxidase</fullName>
        <ecNumber evidence="7">1.4.3.-</ecNumber>
    </recommendedName>
</protein>
<dbReference type="InterPro" id="IPR000269">
    <property type="entry name" value="Cu_amine_oxidase"/>
</dbReference>
<evidence type="ECO:0000313" key="13">
    <source>
        <dbReference type="Proteomes" id="UP000184267"/>
    </source>
</evidence>
<sequence>MAPAGYEPLLELKGDAPELEGHAPRTPRTRRKALTLIALLGVVGFSAFYTLAPSKGANYAAQGSLGFNADADDQLAKCPSGLPPAATPPAKVNPFASLTIADTVSVSEWLLAPERGLNLTRGDKAPQLADNLIYHVDAFRPVKKDAVAYLDNPDTVSPPERFARVTIHHGAAPEPYVMDYLVGPLPVSEKTTMRKLTEIYHRDSIPFNARGYTTMSELSPLLTVIMPPLSEVTEDLFGGSARGLPNDTLVAAIVAPLSFDGAFRRGWVSWRRNIAGPWLHPVNFFQYVDFSGTDPSQWKLLKLVYNHQVFNSTEAFLDAYHDGTLKRLPHRPDQDPSQGEWSTRKRPTLTAQRDLDNLPGPRSVSFGGLRFRVDRALQYVSWMGWGMYLGFDKDMGLSLWDLRFRGDRIIYEASLSLLRGWYTCQTQIRRRSLLPRRPSRSMVSILIGYVSDRAVYVNASPAGNDPMQTTTAWLDRFFGMGSAVRDMIPGYDCPHEAVYLPATTHNFEGSIVRQRAICIFEHDSARPITRHTGYSEGEFGATRGYQLVVRSVSTVGNWFIHVTLSNANK</sequence>
<dbReference type="PANTHER" id="PTHR10638">
    <property type="entry name" value="COPPER AMINE OXIDASE"/>
    <property type="match status" value="1"/>
</dbReference>
<dbReference type="InterPro" id="IPR015328">
    <property type="entry name" value="DUF1965"/>
</dbReference>
<keyword evidence="5 7" id="KW-0560">Oxidoreductase</keyword>
<keyword evidence="9" id="KW-0472">Membrane</keyword>
<dbReference type="GO" id="GO:0009308">
    <property type="term" value="P:amine metabolic process"/>
    <property type="evidence" value="ECO:0007669"/>
    <property type="project" value="UniProtKB-UniRule"/>
</dbReference>
<comment type="PTM">
    <text evidence="7">Topaquinone (TPQ) is generated by copper-dependent autoxidation of a specific tyrosyl residue.</text>
</comment>
<feature type="domain" description="Copper amine oxidase catalytic" evidence="10">
    <location>
        <begin position="462"/>
        <end position="557"/>
    </location>
</feature>
<evidence type="ECO:0000256" key="6">
    <source>
        <dbReference type="ARBA" id="ARBA00023008"/>
    </source>
</evidence>
<comment type="cofactor">
    <cofactor evidence="1">
        <name>Cu cation</name>
        <dbReference type="ChEBI" id="CHEBI:23378"/>
    </cofactor>
</comment>
<dbReference type="AlphaFoldDB" id="A0A1M2W1M8"/>
<keyword evidence="3 7" id="KW-0479">Metal-binding</keyword>
<dbReference type="GO" id="GO:0005886">
    <property type="term" value="C:plasma membrane"/>
    <property type="evidence" value="ECO:0007669"/>
    <property type="project" value="TreeGrafter"/>
</dbReference>
<proteinExistence type="inferred from homology"/>
<dbReference type="Gene3D" id="3.10.450.40">
    <property type="match status" value="2"/>
</dbReference>
<evidence type="ECO:0000259" key="11">
    <source>
        <dbReference type="Pfam" id="PF09248"/>
    </source>
</evidence>
<evidence type="ECO:0000256" key="1">
    <source>
        <dbReference type="ARBA" id="ARBA00001935"/>
    </source>
</evidence>
<gene>
    <name evidence="12" type="ORF">TRAPUB_9703</name>
</gene>
<dbReference type="EMBL" id="MNAD01000367">
    <property type="protein sequence ID" value="OJT13748.1"/>
    <property type="molecule type" value="Genomic_DNA"/>
</dbReference>
<feature type="transmembrane region" description="Helical" evidence="9">
    <location>
        <begin position="33"/>
        <end position="52"/>
    </location>
</feature>
<evidence type="ECO:0000256" key="7">
    <source>
        <dbReference type="RuleBase" id="RU000672"/>
    </source>
</evidence>
<evidence type="ECO:0000313" key="12">
    <source>
        <dbReference type="EMBL" id="OJT13748.1"/>
    </source>
</evidence>
<dbReference type="STRING" id="154538.A0A1M2W1M8"/>
<dbReference type="PANTHER" id="PTHR10638:SF20">
    <property type="entry name" value="AMINE OXIDASE"/>
    <property type="match status" value="1"/>
</dbReference>
<dbReference type="InterPro" id="IPR015798">
    <property type="entry name" value="Cu_amine_oxidase_C"/>
</dbReference>
<dbReference type="InterPro" id="IPR036460">
    <property type="entry name" value="Cu_amine_oxidase_C_sf"/>
</dbReference>
<dbReference type="Proteomes" id="UP000184267">
    <property type="component" value="Unassembled WGS sequence"/>
</dbReference>
<keyword evidence="4 7" id="KW-0801">TPQ</keyword>
<dbReference type="OMA" id="HWIVKKV"/>
<dbReference type="GO" id="GO:0005507">
    <property type="term" value="F:copper ion binding"/>
    <property type="evidence" value="ECO:0007669"/>
    <property type="project" value="InterPro"/>
</dbReference>
<dbReference type="Pfam" id="PF09248">
    <property type="entry name" value="DUF1965"/>
    <property type="match status" value="1"/>
</dbReference>
<evidence type="ECO:0000256" key="2">
    <source>
        <dbReference type="ARBA" id="ARBA00007983"/>
    </source>
</evidence>
<feature type="domain" description="DUF1965" evidence="11">
    <location>
        <begin position="279"/>
        <end position="333"/>
    </location>
</feature>
<organism evidence="12 13">
    <name type="scientific">Trametes pubescens</name>
    <name type="common">White-rot fungus</name>
    <dbReference type="NCBI Taxonomy" id="154538"/>
    <lineage>
        <taxon>Eukaryota</taxon>
        <taxon>Fungi</taxon>
        <taxon>Dikarya</taxon>
        <taxon>Basidiomycota</taxon>
        <taxon>Agaricomycotina</taxon>
        <taxon>Agaricomycetes</taxon>
        <taxon>Polyporales</taxon>
        <taxon>Polyporaceae</taxon>
        <taxon>Trametes</taxon>
    </lineage>
</organism>
<evidence type="ECO:0000256" key="5">
    <source>
        <dbReference type="ARBA" id="ARBA00023002"/>
    </source>
</evidence>
<evidence type="ECO:0000256" key="4">
    <source>
        <dbReference type="ARBA" id="ARBA00022772"/>
    </source>
</evidence>
<name>A0A1M2W1M8_TRAPU</name>